<comment type="caution">
    <text evidence="2">The sequence shown here is derived from an EMBL/GenBank/DDBJ whole genome shotgun (WGS) entry which is preliminary data.</text>
</comment>
<gene>
    <name evidence="2" type="ORF">ABT404_11750</name>
</gene>
<keyword evidence="3" id="KW-1185">Reference proteome</keyword>
<feature type="non-terminal residue" evidence="2">
    <location>
        <position position="94"/>
    </location>
</feature>
<reference evidence="2 3" key="1">
    <citation type="submission" date="2024-06" db="EMBL/GenBank/DDBJ databases">
        <title>The Natural Products Discovery Center: Release of the First 8490 Sequenced Strains for Exploring Actinobacteria Biosynthetic Diversity.</title>
        <authorList>
            <person name="Kalkreuter E."/>
            <person name="Kautsar S.A."/>
            <person name="Yang D."/>
            <person name="Bader C.D."/>
            <person name="Teijaro C.N."/>
            <person name="Fluegel L."/>
            <person name="Davis C.M."/>
            <person name="Simpson J.R."/>
            <person name="Lauterbach L."/>
            <person name="Steele A.D."/>
            <person name="Gui C."/>
            <person name="Meng S."/>
            <person name="Li G."/>
            <person name="Viehrig K."/>
            <person name="Ye F."/>
            <person name="Su P."/>
            <person name="Kiefer A.F."/>
            <person name="Nichols A."/>
            <person name="Cepeda A.J."/>
            <person name="Yan W."/>
            <person name="Fan B."/>
            <person name="Jiang Y."/>
            <person name="Adhikari A."/>
            <person name="Zheng C.-J."/>
            <person name="Schuster L."/>
            <person name="Cowan T.M."/>
            <person name="Smanski M.J."/>
            <person name="Chevrette M.G."/>
            <person name="De Carvalho L.P.S."/>
            <person name="Shen B."/>
        </authorList>
    </citation>
    <scope>NUCLEOTIDE SEQUENCE [LARGE SCALE GENOMIC DNA]</scope>
    <source>
        <strain evidence="2 3">NPDC000234</strain>
    </source>
</reference>
<dbReference type="EMBL" id="JBEPEK010000063">
    <property type="protein sequence ID" value="MER7180137.1"/>
    <property type="molecule type" value="Genomic_DNA"/>
</dbReference>
<feature type="compositionally biased region" description="Gly residues" evidence="1">
    <location>
        <begin position="84"/>
        <end position="94"/>
    </location>
</feature>
<proteinExistence type="predicted"/>
<evidence type="ECO:0000313" key="2">
    <source>
        <dbReference type="EMBL" id="MER7180137.1"/>
    </source>
</evidence>
<sequence>MSQHTSIRQPSDTPSGPSEREIPPEESEVLTSEREEGASEATGTPEPAADEAAPVIEPGDAAPEAATETEALQRRRLRRPQGQAVGGRGGDPPG</sequence>
<name>A0ABV1WTP8_9ACTN</name>
<organism evidence="2 3">
    <name type="scientific">Streptomyces hyaluromycini</name>
    <dbReference type="NCBI Taxonomy" id="1377993"/>
    <lineage>
        <taxon>Bacteria</taxon>
        <taxon>Bacillati</taxon>
        <taxon>Actinomycetota</taxon>
        <taxon>Actinomycetes</taxon>
        <taxon>Kitasatosporales</taxon>
        <taxon>Streptomycetaceae</taxon>
        <taxon>Streptomyces</taxon>
    </lineage>
</organism>
<feature type="region of interest" description="Disordered" evidence="1">
    <location>
        <begin position="1"/>
        <end position="94"/>
    </location>
</feature>
<feature type="compositionally biased region" description="Polar residues" evidence="1">
    <location>
        <begin position="1"/>
        <end position="13"/>
    </location>
</feature>
<evidence type="ECO:0000256" key="1">
    <source>
        <dbReference type="SAM" id="MobiDB-lite"/>
    </source>
</evidence>
<protein>
    <submittedName>
        <fullName evidence="2">Uncharacterized protein</fullName>
    </submittedName>
</protein>
<dbReference type="Proteomes" id="UP001474181">
    <property type="component" value="Unassembled WGS sequence"/>
</dbReference>
<evidence type="ECO:0000313" key="3">
    <source>
        <dbReference type="Proteomes" id="UP001474181"/>
    </source>
</evidence>
<feature type="compositionally biased region" description="Low complexity" evidence="1">
    <location>
        <begin position="61"/>
        <end position="70"/>
    </location>
</feature>
<accession>A0ABV1WTP8</accession>